<reference evidence="2" key="1">
    <citation type="submission" date="2020-05" db="EMBL/GenBank/DDBJ databases">
        <title>Phylogenomic resolution of chytrid fungi.</title>
        <authorList>
            <person name="Stajich J.E."/>
            <person name="Amses K."/>
            <person name="Simmons R."/>
            <person name="Seto K."/>
            <person name="Myers J."/>
            <person name="Bonds A."/>
            <person name="Quandt C.A."/>
            <person name="Barry K."/>
            <person name="Liu P."/>
            <person name="Grigoriev I."/>
            <person name="Longcore J.E."/>
            <person name="James T.Y."/>
        </authorList>
    </citation>
    <scope>NUCLEOTIDE SEQUENCE</scope>
    <source>
        <strain evidence="2">PLAUS21</strain>
    </source>
</reference>
<organism evidence="2 3">
    <name type="scientific">Boothiomyces macroporosus</name>
    <dbReference type="NCBI Taxonomy" id="261099"/>
    <lineage>
        <taxon>Eukaryota</taxon>
        <taxon>Fungi</taxon>
        <taxon>Fungi incertae sedis</taxon>
        <taxon>Chytridiomycota</taxon>
        <taxon>Chytridiomycota incertae sedis</taxon>
        <taxon>Chytridiomycetes</taxon>
        <taxon>Rhizophydiales</taxon>
        <taxon>Terramycetaceae</taxon>
        <taxon>Boothiomyces</taxon>
    </lineage>
</organism>
<evidence type="ECO:0000313" key="2">
    <source>
        <dbReference type="EMBL" id="KAJ3262592.1"/>
    </source>
</evidence>
<evidence type="ECO:0000313" key="3">
    <source>
        <dbReference type="Proteomes" id="UP001210925"/>
    </source>
</evidence>
<protein>
    <submittedName>
        <fullName evidence="2">Uncharacterized protein</fullName>
    </submittedName>
</protein>
<feature type="transmembrane region" description="Helical" evidence="1">
    <location>
        <begin position="154"/>
        <end position="173"/>
    </location>
</feature>
<feature type="transmembrane region" description="Helical" evidence="1">
    <location>
        <begin position="193"/>
        <end position="213"/>
    </location>
</feature>
<name>A0AAD5UQI7_9FUNG</name>
<keyword evidence="1" id="KW-0812">Transmembrane</keyword>
<feature type="transmembrane region" description="Helical" evidence="1">
    <location>
        <begin position="33"/>
        <end position="54"/>
    </location>
</feature>
<evidence type="ECO:0000256" key="1">
    <source>
        <dbReference type="SAM" id="Phobius"/>
    </source>
</evidence>
<gene>
    <name evidence="2" type="ORF">HK103_000121</name>
</gene>
<dbReference type="Proteomes" id="UP001210925">
    <property type="component" value="Unassembled WGS sequence"/>
</dbReference>
<feature type="transmembrane region" description="Helical" evidence="1">
    <location>
        <begin position="74"/>
        <end position="92"/>
    </location>
</feature>
<sequence>MDAATLVLYGISCFYELLALLFLIDVRRKMQPVLWRLATVSTICILVGFSLSLFSFVTTNAPNDCVINMKLSYSIRYIGFLAFDISQARKFIRVYSNNSKVKIMVIHGALVIRFASYVYNAIFVSGEVAFASDNAIGIGPCQTVFQPYMIYQEHAISVLYELVLVFILALYALQQSTKDNFMFSDLLKKIMDFEMSCFAFYLLTEVVFIFVYALSPKNLVSVFNIFYLQIPVVLFFATTLNILRRKGGSYDSGTNQSEGKLHASNTVKSRVTTVNASKDVPSIFSAKENIDVPNMFGKPDTHANMPKSVYVKEFRNK</sequence>
<keyword evidence="1" id="KW-1133">Transmembrane helix</keyword>
<proteinExistence type="predicted"/>
<dbReference type="AlphaFoldDB" id="A0AAD5UQI7"/>
<keyword evidence="1" id="KW-0472">Membrane</keyword>
<feature type="transmembrane region" description="Helical" evidence="1">
    <location>
        <begin position="6"/>
        <end position="26"/>
    </location>
</feature>
<keyword evidence="3" id="KW-1185">Reference proteome</keyword>
<comment type="caution">
    <text evidence="2">The sequence shown here is derived from an EMBL/GenBank/DDBJ whole genome shotgun (WGS) entry which is preliminary data.</text>
</comment>
<accession>A0AAD5UQI7</accession>
<dbReference type="EMBL" id="JADGKB010000001">
    <property type="protein sequence ID" value="KAJ3262592.1"/>
    <property type="molecule type" value="Genomic_DNA"/>
</dbReference>
<feature type="transmembrane region" description="Helical" evidence="1">
    <location>
        <begin position="104"/>
        <end position="124"/>
    </location>
</feature>
<feature type="transmembrane region" description="Helical" evidence="1">
    <location>
        <begin position="225"/>
        <end position="243"/>
    </location>
</feature>